<organism evidence="2 3">
    <name type="scientific">Pseudomonas mercuritolerans</name>
    <dbReference type="NCBI Taxonomy" id="2951809"/>
    <lineage>
        <taxon>Bacteria</taxon>
        <taxon>Pseudomonadati</taxon>
        <taxon>Pseudomonadota</taxon>
        <taxon>Gammaproteobacteria</taxon>
        <taxon>Pseudomonadales</taxon>
        <taxon>Pseudomonadaceae</taxon>
        <taxon>Pseudomonas</taxon>
    </lineage>
</organism>
<keyword evidence="1" id="KW-0812">Transmembrane</keyword>
<feature type="transmembrane region" description="Helical" evidence="1">
    <location>
        <begin position="459"/>
        <end position="478"/>
    </location>
</feature>
<gene>
    <name evidence="2" type="ORF">ND528_14145</name>
</gene>
<evidence type="ECO:0008006" key="4">
    <source>
        <dbReference type="Google" id="ProtNLM"/>
    </source>
</evidence>
<feature type="transmembrane region" description="Helical" evidence="1">
    <location>
        <begin position="216"/>
        <end position="234"/>
    </location>
</feature>
<evidence type="ECO:0000256" key="1">
    <source>
        <dbReference type="SAM" id="Phobius"/>
    </source>
</evidence>
<name>A0ABT2XVK0_9PSED</name>
<reference evidence="2" key="1">
    <citation type="submission" date="2022-06" db="EMBL/GenBank/DDBJ databases">
        <title>De novo draft assembly of the Pseudomonas mercurotoleraris sp. nov., isolated from the plants rhizosphere.</title>
        <authorList>
            <person name="Robas M."/>
            <person name="Gonzalez D."/>
            <person name="Fernandez V.M."/>
            <person name="Luna L."/>
            <person name="Provanza A."/>
            <person name="Jimenez P.A."/>
        </authorList>
    </citation>
    <scope>NUCLEOTIDE SEQUENCE</scope>
    <source>
        <strain evidence="2">SAICEUPSM</strain>
    </source>
</reference>
<dbReference type="EMBL" id="JAMSHA010000004">
    <property type="protein sequence ID" value="MCV2222713.1"/>
    <property type="molecule type" value="Genomic_DNA"/>
</dbReference>
<proteinExistence type="predicted"/>
<evidence type="ECO:0000313" key="2">
    <source>
        <dbReference type="EMBL" id="MCV2222713.1"/>
    </source>
</evidence>
<feature type="transmembrane region" description="Helical" evidence="1">
    <location>
        <begin position="362"/>
        <end position="379"/>
    </location>
</feature>
<accession>A0ABT2XVK0</accession>
<feature type="transmembrane region" description="Helical" evidence="1">
    <location>
        <begin position="410"/>
        <end position="428"/>
    </location>
</feature>
<dbReference type="RefSeq" id="WP_137213830.1">
    <property type="nucleotide sequence ID" value="NZ_JAMSHA010000004.1"/>
</dbReference>
<feature type="transmembrane region" description="Helical" evidence="1">
    <location>
        <begin position="173"/>
        <end position="195"/>
    </location>
</feature>
<feature type="transmembrane region" description="Helical" evidence="1">
    <location>
        <begin position="129"/>
        <end position="148"/>
    </location>
</feature>
<feature type="transmembrane region" description="Helical" evidence="1">
    <location>
        <begin position="284"/>
        <end position="304"/>
    </location>
</feature>
<sequence>MNKLLDINRHTLMGCVGVLFMVLWFSFSFNHGERIQHNNGLGWDGAAYADWAQRDSMEVLSSRKVSEYYIGRLLPSIIVHNTSKLFGYDISSTPRVIHAFYLLNVSLLIVAAGLLILIGRHYQWRTPIYFLGFSALFFNYPVLTNLSYNPTLTDMSGYVLGLGIFYAYIKNRFALLVVLSFLCCFVWPTMLYGALPMIMLGRARIAKRPPSLHSHILALLVGVSLLVLAAYLYANGLRQSDGTTTFKAEILPLSVILFLTYIYLALRPMVDVPSYLQACRHIKVIPVIVGILMYVFVKVIVTHFSDQTPGPLTITSYLGLFTQASLSNPLINVVAHTMHYGPFYMIAILLWPRIAAQAKEEGLGLCVFLGLFAFLSIGSESRQFLNAWPALAMLTCQTLNKLGDEHKIDWWFTYIIAGMGLILSRFWLSINVGPWTGNFQAFPDQMLYMYSGPWISHQMYGVFLAVTLLCFMTLLTLLRQPTGSALCTLKQDA</sequence>
<keyword evidence="3" id="KW-1185">Reference proteome</keyword>
<feature type="transmembrane region" description="Helical" evidence="1">
    <location>
        <begin position="12"/>
        <end position="29"/>
    </location>
</feature>
<keyword evidence="1" id="KW-0472">Membrane</keyword>
<evidence type="ECO:0000313" key="3">
    <source>
        <dbReference type="Proteomes" id="UP001063475"/>
    </source>
</evidence>
<feature type="transmembrane region" description="Helical" evidence="1">
    <location>
        <begin position="246"/>
        <end position="264"/>
    </location>
</feature>
<dbReference type="Proteomes" id="UP001063475">
    <property type="component" value="Unassembled WGS sequence"/>
</dbReference>
<feature type="transmembrane region" description="Helical" evidence="1">
    <location>
        <begin position="96"/>
        <end position="117"/>
    </location>
</feature>
<feature type="transmembrane region" description="Helical" evidence="1">
    <location>
        <begin position="330"/>
        <end position="350"/>
    </location>
</feature>
<protein>
    <recommendedName>
        <fullName evidence="4">DUF2142 domain-containing protein</fullName>
    </recommendedName>
</protein>
<comment type="caution">
    <text evidence="2">The sequence shown here is derived from an EMBL/GenBank/DDBJ whole genome shotgun (WGS) entry which is preliminary data.</text>
</comment>
<keyword evidence="1" id="KW-1133">Transmembrane helix</keyword>